<dbReference type="RefSeq" id="WP_074786502.1">
    <property type="nucleotide sequence ID" value="NZ_FOBO01000010.1"/>
</dbReference>
<feature type="transmembrane region" description="Helical" evidence="1">
    <location>
        <begin position="92"/>
        <end position="116"/>
    </location>
</feature>
<name>A0A1H8CP46_9RHOB</name>
<sequence>MLKSIVALSFAILLPRILLIPVFVILLGLAMLALVLITLGLAVISPFIAVIVAVILGLSLAMIPIIIGIRLGFTARGHDVTGTYGGLVLPGAIYGAVEAIGYLVVTLSATVILVLISSTVPPAELLALLRAGGVEAIEDVLQTGTLPAGILAVISFLAVSALRAAILGRWPGRRRGAMPMAARIPHWRDSAPASCH</sequence>
<evidence type="ECO:0000256" key="1">
    <source>
        <dbReference type="SAM" id="Phobius"/>
    </source>
</evidence>
<reference evidence="2 3" key="1">
    <citation type="submission" date="2016-10" db="EMBL/GenBank/DDBJ databases">
        <authorList>
            <person name="de Groot N.N."/>
        </authorList>
    </citation>
    <scope>NUCLEOTIDE SEQUENCE [LARGE SCALE GENOMIC DNA]</scope>
    <source>
        <strain evidence="2 3">DSM 11457</strain>
    </source>
</reference>
<feature type="transmembrane region" description="Helical" evidence="1">
    <location>
        <begin position="47"/>
        <end position="71"/>
    </location>
</feature>
<evidence type="ECO:0000313" key="3">
    <source>
        <dbReference type="Proteomes" id="UP000182160"/>
    </source>
</evidence>
<keyword evidence="1" id="KW-0812">Transmembrane</keyword>
<proteinExistence type="predicted"/>
<evidence type="ECO:0000313" key="2">
    <source>
        <dbReference type="EMBL" id="SEM96775.1"/>
    </source>
</evidence>
<keyword evidence="1" id="KW-0472">Membrane</keyword>
<keyword evidence="1" id="KW-1133">Transmembrane helix</keyword>
<protein>
    <submittedName>
        <fullName evidence="2">Uncharacterized protein</fullName>
    </submittedName>
</protein>
<dbReference type="Proteomes" id="UP000182160">
    <property type="component" value="Unassembled WGS sequence"/>
</dbReference>
<dbReference type="AlphaFoldDB" id="A0A1H8CP46"/>
<organism evidence="2 3">
    <name type="scientific">Roseovarius tolerans</name>
    <dbReference type="NCBI Taxonomy" id="74031"/>
    <lineage>
        <taxon>Bacteria</taxon>
        <taxon>Pseudomonadati</taxon>
        <taxon>Pseudomonadota</taxon>
        <taxon>Alphaproteobacteria</taxon>
        <taxon>Rhodobacterales</taxon>
        <taxon>Roseobacteraceae</taxon>
        <taxon>Roseovarius</taxon>
    </lineage>
</organism>
<feature type="transmembrane region" description="Helical" evidence="1">
    <location>
        <begin position="148"/>
        <end position="170"/>
    </location>
</feature>
<feature type="transmembrane region" description="Helical" evidence="1">
    <location>
        <begin position="12"/>
        <end position="41"/>
    </location>
</feature>
<gene>
    <name evidence="2" type="ORF">SAMN04488077_11070</name>
</gene>
<accession>A0A1H8CP46</accession>
<dbReference type="EMBL" id="FOBO01000010">
    <property type="protein sequence ID" value="SEM96775.1"/>
    <property type="molecule type" value="Genomic_DNA"/>
</dbReference>